<evidence type="ECO:0000256" key="8">
    <source>
        <dbReference type="HAMAP-Rule" id="MF_00425"/>
    </source>
</evidence>
<comment type="subunit">
    <text evidence="8">Composed of six subunits; NqrA, NqrB, NqrC, NqrD, NqrE and NqrF.</text>
</comment>
<dbReference type="InterPro" id="IPR008703">
    <property type="entry name" value="NqrA"/>
</dbReference>
<keyword evidence="5 8" id="KW-0406">Ion transport</keyword>
<dbReference type="NCBIfam" id="NF003759">
    <property type="entry name" value="PRK05352.1-2"/>
    <property type="match status" value="1"/>
</dbReference>
<keyword evidence="3 8" id="KW-0520">NAD</keyword>
<protein>
    <recommendedName>
        <fullName evidence="8">Na(+)-translocating NADH-quinone reductase subunit A</fullName>
        <shortName evidence="8">Na(+)-NQR subunit A</shortName>
        <shortName evidence="8">Na(+)-translocating NQR subunit A</shortName>
        <ecNumber evidence="8">7.2.1.1</ecNumber>
    </recommendedName>
    <alternativeName>
        <fullName evidence="8">NQR complex subunit A</fullName>
    </alternativeName>
    <alternativeName>
        <fullName evidence="8">NQR-1 subunit A</fullName>
    </alternativeName>
</protein>
<comment type="similarity">
    <text evidence="8">Belongs to the NqrA family.</text>
</comment>
<organism evidence="12 13">
    <name type="scientific">Vibrio proteolyticus NBRC 13287</name>
    <dbReference type="NCBI Taxonomy" id="1219065"/>
    <lineage>
        <taxon>Bacteria</taxon>
        <taxon>Pseudomonadati</taxon>
        <taxon>Pseudomonadota</taxon>
        <taxon>Gammaproteobacteria</taxon>
        <taxon>Vibrionales</taxon>
        <taxon>Vibrionaceae</taxon>
        <taxon>Vibrio</taxon>
    </lineage>
</organism>
<proteinExistence type="inferred from homology"/>
<comment type="catalytic activity">
    <reaction evidence="8">
        <text>a ubiquinone + n Na(+)(in) + NADH + H(+) = a ubiquinol + n Na(+)(out) + NAD(+)</text>
        <dbReference type="Rhea" id="RHEA:47748"/>
        <dbReference type="Rhea" id="RHEA-COMP:9565"/>
        <dbReference type="Rhea" id="RHEA-COMP:9566"/>
        <dbReference type="ChEBI" id="CHEBI:15378"/>
        <dbReference type="ChEBI" id="CHEBI:16389"/>
        <dbReference type="ChEBI" id="CHEBI:17976"/>
        <dbReference type="ChEBI" id="CHEBI:29101"/>
        <dbReference type="ChEBI" id="CHEBI:57540"/>
        <dbReference type="ChEBI" id="CHEBI:57945"/>
        <dbReference type="EC" id="7.2.1.1"/>
    </reaction>
</comment>
<dbReference type="GO" id="GO:0006814">
    <property type="term" value="P:sodium ion transport"/>
    <property type="evidence" value="ECO:0007669"/>
    <property type="project" value="UniProtKB-UniRule"/>
</dbReference>
<evidence type="ECO:0000256" key="7">
    <source>
        <dbReference type="ARBA" id="ARBA00023201"/>
    </source>
</evidence>
<keyword evidence="6 8" id="KW-0830">Ubiquinone</keyword>
<feature type="domain" description="NqrA N-terminal barrel-sandwich hybrid" evidence="9">
    <location>
        <begin position="35"/>
        <end position="127"/>
    </location>
</feature>
<evidence type="ECO:0000256" key="2">
    <source>
        <dbReference type="ARBA" id="ARBA00022967"/>
    </source>
</evidence>
<evidence type="ECO:0000256" key="1">
    <source>
        <dbReference type="ARBA" id="ARBA00022448"/>
    </source>
</evidence>
<dbReference type="NCBIfam" id="TIGR01936">
    <property type="entry name" value="nqrA"/>
    <property type="match status" value="1"/>
</dbReference>
<evidence type="ECO:0000259" key="11">
    <source>
        <dbReference type="Pfam" id="PF24836"/>
    </source>
</evidence>
<evidence type="ECO:0000256" key="3">
    <source>
        <dbReference type="ARBA" id="ARBA00023027"/>
    </source>
</evidence>
<dbReference type="Pfam" id="PF11973">
    <property type="entry name" value="NQRA_SLBB"/>
    <property type="match status" value="1"/>
</dbReference>
<dbReference type="STRING" id="1219065.VPR01S_10_01050"/>
<feature type="domain" description="NqrA second alpha/beta" evidence="11">
    <location>
        <begin position="146"/>
        <end position="289"/>
    </location>
</feature>
<feature type="domain" description="Na(+)-translocating NADH-quinone reductase subunit A C-terminal" evidence="10">
    <location>
        <begin position="294"/>
        <end position="343"/>
    </location>
</feature>
<dbReference type="eggNOG" id="COG1726">
    <property type="taxonomic scope" value="Bacteria"/>
</dbReference>
<keyword evidence="7 8" id="KW-0739">Sodium transport</keyword>
<gene>
    <name evidence="8 12" type="primary">nqrA</name>
    <name evidence="12" type="ORF">VPR01S_10_01050</name>
</gene>
<dbReference type="PANTHER" id="PTHR37839:SF1">
    <property type="entry name" value="NA(+)-TRANSLOCATING NADH-QUINONE REDUCTASE SUBUNIT A"/>
    <property type="match status" value="1"/>
</dbReference>
<dbReference type="HAMAP" id="MF_00425">
    <property type="entry name" value="NqrA"/>
    <property type="match status" value="1"/>
</dbReference>
<evidence type="ECO:0000259" key="10">
    <source>
        <dbReference type="Pfam" id="PF11973"/>
    </source>
</evidence>
<evidence type="ECO:0000313" key="13">
    <source>
        <dbReference type="Proteomes" id="UP000016570"/>
    </source>
</evidence>
<keyword evidence="4 8" id="KW-0915">Sodium</keyword>
<dbReference type="InterPro" id="IPR022615">
    <property type="entry name" value="NqrA_C_domain"/>
</dbReference>
<dbReference type="Pfam" id="PF05896">
    <property type="entry name" value="NQRA_N"/>
    <property type="match status" value="1"/>
</dbReference>
<dbReference type="Proteomes" id="UP000016570">
    <property type="component" value="Unassembled WGS sequence"/>
</dbReference>
<evidence type="ECO:0000256" key="6">
    <source>
        <dbReference type="ARBA" id="ARBA00023075"/>
    </source>
</evidence>
<dbReference type="GO" id="GO:0016655">
    <property type="term" value="F:oxidoreductase activity, acting on NAD(P)H, quinone or similar compound as acceptor"/>
    <property type="evidence" value="ECO:0007669"/>
    <property type="project" value="UniProtKB-UniRule"/>
</dbReference>
<dbReference type="AlphaFoldDB" id="U3BDV1"/>
<sequence>MAFETMPKPDTDVVSKSYAIKRIFFPIKVVQVRMITIKKGLDLPIAGTPSQVINDGKAITKVALLGEEYVGMRPTMHVRVGDEVKKAQVLFEDKKNPGVKFTSPASGKVIEVNRGAKRVLQSVVIEVAGDEQVTFDKFEASQLAGLDREAIKTQLVDSGLWTALRTRPFSKVPAIESSTQAIFVTAMDTNPLAANPELIINEQSEAFVAGLDILSALTEGKVYVCKKGNSLPRSSQSNVEEHVFDGPHPAGLAGTHMHYLFPVNADNVAWSINYQDVIAVGKLFLTGELHAERVVSLAGPVVNNPRLVRTLIGASLEELTDNELMPGEVRIISGSVLSGVKATGPHAYLGRYHVQVSVLREGRDKELLGWAMPGKNKFSVTRAYLGHLFKGQLFNMTTSTNGSDRSMVPIGNYERVMPLDMEPTLLLRDLCAGDSDSAQRLGALELDEEDLALCTFVCPGKYEYGQLLRECLDKIEKEG</sequence>
<dbReference type="InterPro" id="IPR056147">
    <property type="entry name" value="NQRA_N"/>
</dbReference>
<evidence type="ECO:0000259" key="9">
    <source>
        <dbReference type="Pfam" id="PF05896"/>
    </source>
</evidence>
<dbReference type="EMBL" id="BATJ01000010">
    <property type="protein sequence ID" value="GAD67909.1"/>
    <property type="molecule type" value="Genomic_DNA"/>
</dbReference>
<evidence type="ECO:0000313" key="12">
    <source>
        <dbReference type="EMBL" id="GAD67909.1"/>
    </source>
</evidence>
<evidence type="ECO:0000256" key="5">
    <source>
        <dbReference type="ARBA" id="ARBA00023065"/>
    </source>
</evidence>
<evidence type="ECO:0000256" key="4">
    <source>
        <dbReference type="ARBA" id="ARBA00023053"/>
    </source>
</evidence>
<dbReference type="EC" id="7.2.1.1" evidence="8"/>
<dbReference type="InterPro" id="IPR056148">
    <property type="entry name" value="NQRA_2nd"/>
</dbReference>
<comment type="caution">
    <text evidence="12">The sequence shown here is derived from an EMBL/GenBank/DDBJ whole genome shotgun (WGS) entry which is preliminary data.</text>
</comment>
<accession>U3BDV1</accession>
<reference evidence="12 13" key="1">
    <citation type="submission" date="2013-09" db="EMBL/GenBank/DDBJ databases">
        <title>Whole genome shotgun sequence of Vibrio proteolyticus NBRC 13287.</title>
        <authorList>
            <person name="Isaki S."/>
            <person name="Hosoyama A."/>
            <person name="Numata M."/>
            <person name="Hashimoto M."/>
            <person name="Hosoyama Y."/>
            <person name="Tsuchikane K."/>
            <person name="Noguchi M."/>
            <person name="Hirakata S."/>
            <person name="Ichikawa N."/>
            <person name="Ohji S."/>
            <person name="Yamazoe A."/>
            <person name="Fujita N."/>
        </authorList>
    </citation>
    <scope>NUCLEOTIDE SEQUENCE [LARGE SCALE GENOMIC DNA]</scope>
    <source>
        <strain evidence="12 13">NBRC 13287</strain>
    </source>
</reference>
<name>U3BDV1_VIBPR</name>
<keyword evidence="13" id="KW-1185">Reference proteome</keyword>
<keyword evidence="2 8" id="KW-1278">Translocase</keyword>
<dbReference type="Pfam" id="PF24836">
    <property type="entry name" value="NQRA_2nd"/>
    <property type="match status" value="1"/>
</dbReference>
<keyword evidence="1 8" id="KW-0813">Transport</keyword>
<dbReference type="PANTHER" id="PTHR37839">
    <property type="entry name" value="NA(+)-TRANSLOCATING NADH-QUINONE REDUCTASE SUBUNIT A"/>
    <property type="match status" value="1"/>
</dbReference>
<comment type="function">
    <text evidence="8">NQR complex catalyzes the reduction of ubiquinone-1 to ubiquinol by two successive reactions, coupled with the transport of Na(+) ions from the cytoplasm to the periplasm. NqrA to NqrE are probably involved in the second step, the conversion of ubisemiquinone to ubiquinol.</text>
</comment>